<evidence type="ECO:0000256" key="7">
    <source>
        <dbReference type="RuleBase" id="RU004466"/>
    </source>
</evidence>
<evidence type="ECO:0000256" key="1">
    <source>
        <dbReference type="ARBA" id="ARBA00001946"/>
    </source>
</evidence>
<proteinExistence type="inferred from homology"/>
<dbReference type="GO" id="GO:0046872">
    <property type="term" value="F:metal ion binding"/>
    <property type="evidence" value="ECO:0007669"/>
    <property type="project" value="UniProtKB-KW"/>
</dbReference>
<dbReference type="SUPFAM" id="SSF48576">
    <property type="entry name" value="Terpenoid synthases"/>
    <property type="match status" value="1"/>
</dbReference>
<keyword evidence="9" id="KW-1185">Reference proteome</keyword>
<sequence length="354" mass="37874">MSVVESSLLLRRDASVAFLQRRFEQLIHDVDQVNGDAAWACTLAENIATGGKHVRSLLVHVGADRPARVEATPDIAVGAAFDLLHAAFLVLDDVIDADEQRRGSPTIHAAARQRATDLHGPITRDDAAHYGTSVAILVGTAAMNEASRIIIDAGAPADTTVQLMRIFHTAITDSVVGEFMDIHHSLPGVDASDDLIRMASRLKTSSYSFETPLISGAILAGRDWAVPHLTDLGRTIGSAYQLADDIQSIFAPSSITGKDPAGDLIRGRATPLMALAQHTQQWPDMVAAITSGDLDHARTLLRHSGAVDKAHAEAEGYLDDAAAILNTEGLFSPEARTTLTNVSTYIRRSLDVAR</sequence>
<dbReference type="AlphaFoldDB" id="L1MEL0"/>
<comment type="caution">
    <text evidence="8">The sequence shown here is derived from an EMBL/GenBank/DDBJ whole genome shotgun (WGS) entry which is preliminary data.</text>
</comment>
<dbReference type="InterPro" id="IPR000092">
    <property type="entry name" value="Polyprenyl_synt"/>
</dbReference>
<keyword evidence="4 7" id="KW-0808">Transferase</keyword>
<organism evidence="8 9">
    <name type="scientific">Corynebacterium durum F0235</name>
    <dbReference type="NCBI Taxonomy" id="1035195"/>
    <lineage>
        <taxon>Bacteria</taxon>
        <taxon>Bacillati</taxon>
        <taxon>Actinomycetota</taxon>
        <taxon>Actinomycetes</taxon>
        <taxon>Mycobacteriales</taxon>
        <taxon>Corynebacteriaceae</taxon>
        <taxon>Corynebacterium</taxon>
    </lineage>
</organism>
<evidence type="ECO:0000313" key="8">
    <source>
        <dbReference type="EMBL" id="EKX89384.1"/>
    </source>
</evidence>
<dbReference type="PROSITE" id="PS00723">
    <property type="entry name" value="POLYPRENYL_SYNTHASE_1"/>
    <property type="match status" value="1"/>
</dbReference>
<evidence type="ECO:0000256" key="6">
    <source>
        <dbReference type="ARBA" id="ARBA00022842"/>
    </source>
</evidence>
<comment type="cofactor">
    <cofactor evidence="1">
        <name>Mg(2+)</name>
        <dbReference type="ChEBI" id="CHEBI:18420"/>
    </cofactor>
</comment>
<name>L1MEL0_9CORY</name>
<accession>L1MEL0</accession>
<comment type="pathway">
    <text evidence="2">Isoprenoid biosynthesis.</text>
</comment>
<dbReference type="GO" id="GO:0004659">
    <property type="term" value="F:prenyltransferase activity"/>
    <property type="evidence" value="ECO:0007669"/>
    <property type="project" value="InterPro"/>
</dbReference>
<dbReference type="Pfam" id="PF00348">
    <property type="entry name" value="polyprenyl_synt"/>
    <property type="match status" value="1"/>
</dbReference>
<dbReference type="OrthoDB" id="4497239at2"/>
<evidence type="ECO:0000256" key="5">
    <source>
        <dbReference type="ARBA" id="ARBA00022723"/>
    </source>
</evidence>
<dbReference type="eggNOG" id="COG0142">
    <property type="taxonomic scope" value="Bacteria"/>
</dbReference>
<dbReference type="InterPro" id="IPR008949">
    <property type="entry name" value="Isoprenoid_synthase_dom_sf"/>
</dbReference>
<dbReference type="STRING" id="1035195.HMPREF9997_01855"/>
<dbReference type="PATRIC" id="fig|1035195.3.peg.1677"/>
<dbReference type="EMBL" id="AMEM01000024">
    <property type="protein sequence ID" value="EKX89384.1"/>
    <property type="molecule type" value="Genomic_DNA"/>
</dbReference>
<dbReference type="SFLD" id="SFLDS00005">
    <property type="entry name" value="Isoprenoid_Synthase_Type_I"/>
    <property type="match status" value="1"/>
</dbReference>
<protein>
    <submittedName>
        <fullName evidence="8">Polyprenyl synthetase</fullName>
    </submittedName>
</protein>
<dbReference type="PANTHER" id="PTHR12001">
    <property type="entry name" value="GERANYLGERANYL PYROPHOSPHATE SYNTHASE"/>
    <property type="match status" value="1"/>
</dbReference>
<comment type="similarity">
    <text evidence="3 7">Belongs to the FPP/GGPP synthase family.</text>
</comment>
<dbReference type="GO" id="GO:0008299">
    <property type="term" value="P:isoprenoid biosynthetic process"/>
    <property type="evidence" value="ECO:0007669"/>
    <property type="project" value="InterPro"/>
</dbReference>
<evidence type="ECO:0000256" key="4">
    <source>
        <dbReference type="ARBA" id="ARBA00022679"/>
    </source>
</evidence>
<evidence type="ECO:0000313" key="9">
    <source>
        <dbReference type="Proteomes" id="UP000010445"/>
    </source>
</evidence>
<keyword evidence="5" id="KW-0479">Metal-binding</keyword>
<dbReference type="InterPro" id="IPR033749">
    <property type="entry name" value="Polyprenyl_synt_CS"/>
</dbReference>
<gene>
    <name evidence="8" type="ORF">HMPREF9997_01855</name>
</gene>
<reference evidence="8 9" key="1">
    <citation type="submission" date="2012-05" db="EMBL/GenBank/DDBJ databases">
        <authorList>
            <person name="Weinstock G."/>
            <person name="Sodergren E."/>
            <person name="Lobos E.A."/>
            <person name="Fulton L."/>
            <person name="Fulton R."/>
            <person name="Courtney L."/>
            <person name="Fronick C."/>
            <person name="O'Laughlin M."/>
            <person name="Godfrey J."/>
            <person name="Wilson R.M."/>
            <person name="Miner T."/>
            <person name="Farmer C."/>
            <person name="Delehaunty K."/>
            <person name="Cordes M."/>
            <person name="Minx P."/>
            <person name="Tomlinson C."/>
            <person name="Chen J."/>
            <person name="Wollam A."/>
            <person name="Pepin K.H."/>
            <person name="Bhonagiri V."/>
            <person name="Zhang X."/>
            <person name="Suruliraj S."/>
            <person name="Warren W."/>
            <person name="Mitreva M."/>
            <person name="Mardis E.R."/>
            <person name="Wilson R.K."/>
        </authorList>
    </citation>
    <scope>NUCLEOTIDE SEQUENCE [LARGE SCALE GENOMIC DNA]</scope>
    <source>
        <strain evidence="8 9">F0235</strain>
    </source>
</reference>
<dbReference type="Gene3D" id="1.10.600.10">
    <property type="entry name" value="Farnesyl Diphosphate Synthase"/>
    <property type="match status" value="1"/>
</dbReference>
<keyword evidence="6" id="KW-0460">Magnesium</keyword>
<dbReference type="HOGENOM" id="CLU_014015_2_1_11"/>
<evidence type="ECO:0000256" key="2">
    <source>
        <dbReference type="ARBA" id="ARBA00005128"/>
    </source>
</evidence>
<evidence type="ECO:0000256" key="3">
    <source>
        <dbReference type="ARBA" id="ARBA00006706"/>
    </source>
</evidence>
<dbReference type="PANTHER" id="PTHR12001:SF85">
    <property type="entry name" value="SHORT CHAIN ISOPRENYL DIPHOSPHATE SYNTHASE"/>
    <property type="match status" value="1"/>
</dbReference>
<dbReference type="Proteomes" id="UP000010445">
    <property type="component" value="Unassembled WGS sequence"/>
</dbReference>
<dbReference type="RefSeq" id="WP_006064080.1">
    <property type="nucleotide sequence ID" value="NZ_KB290831.1"/>
</dbReference>